<dbReference type="OrthoDB" id="3358017at2759"/>
<dbReference type="Proteomes" id="UP000253551">
    <property type="component" value="Unassembled WGS sequence"/>
</dbReference>
<name>A0A367JEJ5_RHIST</name>
<feature type="transmembrane region" description="Helical" evidence="5">
    <location>
        <begin position="156"/>
        <end position="181"/>
    </location>
</feature>
<evidence type="ECO:0000256" key="5">
    <source>
        <dbReference type="SAM" id="Phobius"/>
    </source>
</evidence>
<evidence type="ECO:0008006" key="8">
    <source>
        <dbReference type="Google" id="ProtNLM"/>
    </source>
</evidence>
<reference evidence="6 7" key="1">
    <citation type="journal article" date="2018" name="G3 (Bethesda)">
        <title>Phylogenetic and Phylogenomic Definition of Rhizopus Species.</title>
        <authorList>
            <person name="Gryganskyi A.P."/>
            <person name="Golan J."/>
            <person name="Dolatabadi S."/>
            <person name="Mondo S."/>
            <person name="Robb S."/>
            <person name="Idnurm A."/>
            <person name="Muszewska A."/>
            <person name="Steczkiewicz K."/>
            <person name="Masonjones S."/>
            <person name="Liao H.L."/>
            <person name="Gajdeczka M.T."/>
            <person name="Anike F."/>
            <person name="Vuek A."/>
            <person name="Anishchenko I.M."/>
            <person name="Voigt K."/>
            <person name="de Hoog G.S."/>
            <person name="Smith M.E."/>
            <person name="Heitman J."/>
            <person name="Vilgalys R."/>
            <person name="Stajich J.E."/>
        </authorList>
    </citation>
    <scope>NUCLEOTIDE SEQUENCE [LARGE SCALE GENOMIC DNA]</scope>
    <source>
        <strain evidence="6 7">LSU 92-RS-03</strain>
    </source>
</reference>
<keyword evidence="7" id="KW-1185">Reference proteome</keyword>
<feature type="transmembrane region" description="Helical" evidence="5">
    <location>
        <begin position="53"/>
        <end position="78"/>
    </location>
</feature>
<keyword evidence="4 5" id="KW-0472">Membrane</keyword>
<dbReference type="EMBL" id="PJQM01003550">
    <property type="protein sequence ID" value="RCH88289.1"/>
    <property type="molecule type" value="Genomic_DNA"/>
</dbReference>
<dbReference type="GO" id="GO:0016020">
    <property type="term" value="C:membrane"/>
    <property type="evidence" value="ECO:0007669"/>
    <property type="project" value="UniProtKB-SubCell"/>
</dbReference>
<feature type="transmembrane region" description="Helical" evidence="5">
    <location>
        <begin position="239"/>
        <end position="263"/>
    </location>
</feature>
<keyword evidence="3 5" id="KW-1133">Transmembrane helix</keyword>
<organism evidence="6 7">
    <name type="scientific">Rhizopus stolonifer</name>
    <name type="common">Rhizopus nigricans</name>
    <dbReference type="NCBI Taxonomy" id="4846"/>
    <lineage>
        <taxon>Eukaryota</taxon>
        <taxon>Fungi</taxon>
        <taxon>Fungi incertae sedis</taxon>
        <taxon>Mucoromycota</taxon>
        <taxon>Mucoromycotina</taxon>
        <taxon>Mucoromycetes</taxon>
        <taxon>Mucorales</taxon>
        <taxon>Mucorineae</taxon>
        <taxon>Rhizopodaceae</taxon>
        <taxon>Rhizopus</taxon>
    </lineage>
</organism>
<accession>A0A367JEJ5</accession>
<comment type="caution">
    <text evidence="6">The sequence shown here is derived from an EMBL/GenBank/DDBJ whole genome shotgun (WGS) entry which is preliminary data.</text>
</comment>
<feature type="transmembrane region" description="Helical" evidence="5">
    <location>
        <begin position="125"/>
        <end position="144"/>
    </location>
</feature>
<dbReference type="Pfam" id="PF04479">
    <property type="entry name" value="RTA1"/>
    <property type="match status" value="1"/>
</dbReference>
<feature type="transmembrane region" description="Helical" evidence="5">
    <location>
        <begin position="20"/>
        <end position="41"/>
    </location>
</feature>
<dbReference type="PANTHER" id="PTHR31465">
    <property type="entry name" value="PROTEIN RTA1-RELATED"/>
    <property type="match status" value="1"/>
</dbReference>
<dbReference type="AlphaFoldDB" id="A0A367JEJ5"/>
<proteinExistence type="predicted"/>
<dbReference type="InterPro" id="IPR007568">
    <property type="entry name" value="RTA1"/>
</dbReference>
<evidence type="ECO:0000256" key="1">
    <source>
        <dbReference type="ARBA" id="ARBA00004141"/>
    </source>
</evidence>
<keyword evidence="2 5" id="KW-0812">Transmembrane</keyword>
<gene>
    <name evidence="6" type="ORF">CU098_008681</name>
</gene>
<evidence type="ECO:0000256" key="4">
    <source>
        <dbReference type="ARBA" id="ARBA00023136"/>
    </source>
</evidence>
<comment type="subcellular location">
    <subcellularLocation>
        <location evidence="1">Membrane</location>
        <topology evidence="1">Multi-pass membrane protein</topology>
    </subcellularLocation>
</comment>
<protein>
    <recommendedName>
        <fullName evidence="8">RTA1 like protein</fullName>
    </recommendedName>
</protein>
<sequence>MAGSWRTNTGETQAMLFFHYIPNLSLAIVGLCVYAIFTIYLTARMYLSKSPKFLYILAFTGLMETVGYAVRIACHYFTDLGRYVGMTLFLLLAPNALALVNYKTVGEVIRLSNVETNKFYIKPKFVTWFFFSSDIFSFVLQGAGGGMQTSVDLNTIGRAITLVGLGLQLVFFACFAGITVYVHLNPQYQYHVKGQPNAKKYLLLCLYVTIFLLYIRSIYRVAEYASGYGGPIASSEWAFYVFDTLVIAISFAVYCVFFIGNYLPKHNSSLDSILNSNETQKMDIEDKQQMRDV</sequence>
<evidence type="ECO:0000256" key="3">
    <source>
        <dbReference type="ARBA" id="ARBA00022989"/>
    </source>
</evidence>
<evidence type="ECO:0000313" key="6">
    <source>
        <dbReference type="EMBL" id="RCH88289.1"/>
    </source>
</evidence>
<dbReference type="PANTHER" id="PTHR31465:SF1">
    <property type="entry name" value="PROTEIN RTA1-RELATED"/>
    <property type="match status" value="1"/>
</dbReference>
<evidence type="ECO:0000313" key="7">
    <source>
        <dbReference type="Proteomes" id="UP000253551"/>
    </source>
</evidence>
<feature type="transmembrane region" description="Helical" evidence="5">
    <location>
        <begin position="84"/>
        <end position="104"/>
    </location>
</feature>
<feature type="transmembrane region" description="Helical" evidence="5">
    <location>
        <begin position="201"/>
        <end position="219"/>
    </location>
</feature>
<dbReference type="STRING" id="4846.A0A367JEJ5"/>
<evidence type="ECO:0000256" key="2">
    <source>
        <dbReference type="ARBA" id="ARBA00022692"/>
    </source>
</evidence>